<dbReference type="Proteomes" id="UP000234681">
    <property type="component" value="Chromosome 15"/>
</dbReference>
<proteinExistence type="predicted"/>
<dbReference type="EMBL" id="CH474040">
    <property type="protein sequence ID" value="EDL88364.1"/>
    <property type="molecule type" value="Genomic_DNA"/>
</dbReference>
<name>A6KE59_RAT</name>
<gene>
    <name evidence="1" type="ORF">rCG_61274</name>
</gene>
<reference evidence="1 2" key="1">
    <citation type="submission" date="2005-07" db="EMBL/GenBank/DDBJ databases">
        <authorList>
            <person name="Mural R.J."/>
            <person name="Li P.W."/>
            <person name="Adams M.D."/>
            <person name="Amanatides P.G."/>
            <person name="Baden-Tillson H."/>
            <person name="Barnstead M."/>
            <person name="Chin S.H."/>
            <person name="Dew I."/>
            <person name="Evans C.A."/>
            <person name="Ferriera S."/>
            <person name="Flanigan M."/>
            <person name="Fosler C."/>
            <person name="Glodek A."/>
            <person name="Gu Z."/>
            <person name="Holt R.A."/>
            <person name="Jennings D."/>
            <person name="Kraft C.L."/>
            <person name="Lu F."/>
            <person name="Nguyen T."/>
            <person name="Nusskern D.R."/>
            <person name="Pfannkoch C.M."/>
            <person name="Sitter C."/>
            <person name="Sutton G.G."/>
            <person name="Venter J.C."/>
            <person name="Wang Z."/>
            <person name="Woodage T."/>
            <person name="Zheng X.H."/>
            <person name="Zhong F."/>
        </authorList>
    </citation>
    <scope>NUCLEOTIDE SEQUENCE [LARGE SCALE GENOMIC DNA]</scope>
    <source>
        <strain>BN</strain>
        <strain evidence="2">Sprague-Dawley</strain>
    </source>
</reference>
<organism evidence="1 2">
    <name type="scientific">Rattus norvegicus</name>
    <name type="common">Rat</name>
    <dbReference type="NCBI Taxonomy" id="10116"/>
    <lineage>
        <taxon>Eukaryota</taxon>
        <taxon>Metazoa</taxon>
        <taxon>Chordata</taxon>
        <taxon>Craniata</taxon>
        <taxon>Vertebrata</taxon>
        <taxon>Euteleostomi</taxon>
        <taxon>Mammalia</taxon>
        <taxon>Eutheria</taxon>
        <taxon>Euarchontoglires</taxon>
        <taxon>Glires</taxon>
        <taxon>Rodentia</taxon>
        <taxon>Myomorpha</taxon>
        <taxon>Muroidea</taxon>
        <taxon>Muridae</taxon>
        <taxon>Murinae</taxon>
        <taxon>Rattus</taxon>
    </lineage>
</organism>
<protein>
    <submittedName>
        <fullName evidence="1">RCG61274</fullName>
    </submittedName>
</protein>
<evidence type="ECO:0000313" key="1">
    <source>
        <dbReference type="EMBL" id="EDL88364.1"/>
    </source>
</evidence>
<accession>A6KE59</accession>
<sequence length="51" mass="5622">MCTGEEVCLIFQAQISHLVHSKSLGYRAHISESHVPTTRAQTQEAIGVLED</sequence>
<evidence type="ECO:0000313" key="2">
    <source>
        <dbReference type="Proteomes" id="UP000234681"/>
    </source>
</evidence>
<dbReference type="AlphaFoldDB" id="A6KE59"/>